<dbReference type="EMBL" id="JACHET010000001">
    <property type="protein sequence ID" value="MBB6184831.1"/>
    <property type="molecule type" value="Genomic_DNA"/>
</dbReference>
<dbReference type="SUPFAM" id="SSF46689">
    <property type="entry name" value="Homeodomain-like"/>
    <property type="match status" value="2"/>
</dbReference>
<comment type="caution">
    <text evidence="4">The sequence shown here is derived from an EMBL/GenBank/DDBJ whole genome shotgun (WGS) entry which is preliminary data.</text>
</comment>
<gene>
    <name evidence="4" type="ORF">HNQ86_002176</name>
</gene>
<reference evidence="4 5" key="1">
    <citation type="submission" date="2020-08" db="EMBL/GenBank/DDBJ databases">
        <title>Genomic Encyclopedia of Type Strains, Phase IV (KMG-IV): sequencing the most valuable type-strain genomes for metagenomic binning, comparative biology and taxonomic classification.</title>
        <authorList>
            <person name="Goeker M."/>
        </authorList>
    </citation>
    <scope>NUCLEOTIDE SEQUENCE [LARGE SCALE GENOMIC DNA]</scope>
    <source>
        <strain evidence="4 5">DSM 107085</strain>
    </source>
</reference>
<name>A0A841KQA6_9GAMM</name>
<keyword evidence="2" id="KW-0804">Transcription</keyword>
<evidence type="ECO:0000259" key="3">
    <source>
        <dbReference type="PROSITE" id="PS01124"/>
    </source>
</evidence>
<dbReference type="InterPro" id="IPR009057">
    <property type="entry name" value="Homeodomain-like_sf"/>
</dbReference>
<dbReference type="Pfam" id="PF12833">
    <property type="entry name" value="HTH_18"/>
    <property type="match status" value="1"/>
</dbReference>
<evidence type="ECO:0000256" key="2">
    <source>
        <dbReference type="ARBA" id="ARBA00023163"/>
    </source>
</evidence>
<evidence type="ECO:0000313" key="4">
    <source>
        <dbReference type="EMBL" id="MBB6184831.1"/>
    </source>
</evidence>
<dbReference type="AlphaFoldDB" id="A0A841KQA6"/>
<dbReference type="InterPro" id="IPR018060">
    <property type="entry name" value="HTH_AraC"/>
</dbReference>
<accession>A0A841KQA6</accession>
<dbReference type="SMART" id="SM00342">
    <property type="entry name" value="HTH_ARAC"/>
    <property type="match status" value="1"/>
</dbReference>
<organism evidence="4 5">
    <name type="scientific">Oleiagrimonas soli</name>
    <dbReference type="NCBI Taxonomy" id="1543381"/>
    <lineage>
        <taxon>Bacteria</taxon>
        <taxon>Pseudomonadati</taxon>
        <taxon>Pseudomonadota</taxon>
        <taxon>Gammaproteobacteria</taxon>
        <taxon>Lysobacterales</taxon>
        <taxon>Rhodanobacteraceae</taxon>
        <taxon>Oleiagrimonas</taxon>
    </lineage>
</organism>
<dbReference type="Proteomes" id="UP000560000">
    <property type="component" value="Unassembled WGS sequence"/>
</dbReference>
<dbReference type="GO" id="GO:0003700">
    <property type="term" value="F:DNA-binding transcription factor activity"/>
    <property type="evidence" value="ECO:0007669"/>
    <property type="project" value="InterPro"/>
</dbReference>
<dbReference type="PROSITE" id="PS01124">
    <property type="entry name" value="HTH_ARAC_FAMILY_2"/>
    <property type="match status" value="1"/>
</dbReference>
<dbReference type="PANTHER" id="PTHR43436">
    <property type="entry name" value="ARAC-FAMILY TRANSCRIPTIONAL REGULATOR"/>
    <property type="match status" value="1"/>
</dbReference>
<dbReference type="GO" id="GO:0043565">
    <property type="term" value="F:sequence-specific DNA binding"/>
    <property type="evidence" value="ECO:0007669"/>
    <property type="project" value="InterPro"/>
</dbReference>
<keyword evidence="1" id="KW-0805">Transcription regulation</keyword>
<dbReference type="InterPro" id="IPR009594">
    <property type="entry name" value="Tscrpt_reg_HTH_AraC_N"/>
</dbReference>
<feature type="domain" description="HTH araC/xylS-type" evidence="3">
    <location>
        <begin position="192"/>
        <end position="290"/>
    </location>
</feature>
<dbReference type="Pfam" id="PF06719">
    <property type="entry name" value="AraC_N"/>
    <property type="match status" value="1"/>
</dbReference>
<dbReference type="Gene3D" id="1.10.10.60">
    <property type="entry name" value="Homeodomain-like"/>
    <property type="match status" value="2"/>
</dbReference>
<dbReference type="RefSeq" id="WP_052394446.1">
    <property type="nucleotide sequence ID" value="NZ_JACHET010000001.1"/>
</dbReference>
<dbReference type="PANTHER" id="PTHR43436:SF1">
    <property type="entry name" value="TRANSCRIPTIONAL REGULATORY PROTEIN"/>
    <property type="match status" value="1"/>
</dbReference>
<keyword evidence="4" id="KW-0238">DNA-binding</keyword>
<evidence type="ECO:0000256" key="1">
    <source>
        <dbReference type="ARBA" id="ARBA00023015"/>
    </source>
</evidence>
<protein>
    <submittedName>
        <fullName evidence="4">AraC-like DNA-binding protein</fullName>
    </submittedName>
</protein>
<dbReference type="OrthoDB" id="34150at2"/>
<evidence type="ECO:0000313" key="5">
    <source>
        <dbReference type="Proteomes" id="UP000560000"/>
    </source>
</evidence>
<sequence>MHELSELHAAVVEAFRCSGRESPWYTAVDGLILLRAQAEQKQTHLVHKPALCIVVQGVKWTTFGAQRLAYRTGQAMVVSVEMPGASQVIEGGSDAPYLSVVIELDGAIMREVYARMDTPPPSVEGPAAFVMDLDRGLLDCAARAVRLLSEPEAIAMLYPTVMREICYRLLAGPHGAALARMVVGTERDRRVTHALQTLRERYTETIRVDELAGVAGLSPAAFHRKFKAMTGMTPVQFQKQMRLMEARRRMLSRAMSAEVAAYEVGYASPSQFSRDYARLFGAPPRRDIERLRRTGLDA</sequence>
<proteinExistence type="predicted"/>